<protein>
    <submittedName>
        <fullName evidence="1">Uncharacterized protein</fullName>
    </submittedName>
</protein>
<dbReference type="Proteomes" id="UP000028549">
    <property type="component" value="Unassembled WGS sequence"/>
</dbReference>
<reference evidence="1 2" key="1">
    <citation type="journal article" date="2005" name="Int. J. Syst. Evol. Microbiol.">
        <title>Bacillus cibi sp. nov., isolated from jeotgal, a traditional Korean fermented seafood.</title>
        <authorList>
            <person name="Yoon J.H."/>
            <person name="Lee C.H."/>
            <person name="Oh T.K."/>
        </authorList>
    </citation>
    <scope>NUCLEOTIDE SEQUENCE [LARGE SCALE GENOMIC DNA]</scope>
    <source>
        <strain evidence="1 2">DSM 16189</strain>
    </source>
</reference>
<dbReference type="EMBL" id="JNVC02000001">
    <property type="protein sequence ID" value="KEZ53699.1"/>
    <property type="molecule type" value="Genomic_DNA"/>
</dbReference>
<comment type="caution">
    <text evidence="1">The sequence shown here is derived from an EMBL/GenBank/DDBJ whole genome shotgun (WGS) entry which is preliminary data.</text>
</comment>
<dbReference type="AlphaFoldDB" id="A0A084H287"/>
<keyword evidence="2" id="KW-1185">Reference proteome</keyword>
<proteinExistence type="predicted"/>
<sequence length="133" mass="15368">MTTDFKLTEMEYIAYAKLKEDLNEAHIKGLKPVSIAKIYVQANLDEELEVVYELYTDRTDVHIIPKEEFFENKNRSTKEQLLEIFDGIQKGTFIEEDGGTGHITYTRTSGEPGHFSMIKDEDGIWNVSFMPIQ</sequence>
<evidence type="ECO:0000313" key="1">
    <source>
        <dbReference type="EMBL" id="KEZ53699.1"/>
    </source>
</evidence>
<gene>
    <name evidence="1" type="ORF">GS18_0201625</name>
</gene>
<organism evidence="1 2">
    <name type="scientific">Metabacillus indicus</name>
    <name type="common">Bacillus indicus</name>
    <dbReference type="NCBI Taxonomy" id="246786"/>
    <lineage>
        <taxon>Bacteria</taxon>
        <taxon>Bacillati</taxon>
        <taxon>Bacillota</taxon>
        <taxon>Bacilli</taxon>
        <taxon>Bacillales</taxon>
        <taxon>Bacillaceae</taxon>
        <taxon>Metabacillus</taxon>
    </lineage>
</organism>
<name>A0A084H287_METID</name>
<accession>A0A084H287</accession>
<evidence type="ECO:0000313" key="2">
    <source>
        <dbReference type="Proteomes" id="UP000028549"/>
    </source>
</evidence>
<dbReference type="STRING" id="246786.GS18_0201625"/>